<evidence type="ECO:0000313" key="1">
    <source>
        <dbReference type="EMBL" id="ADJ50804.1"/>
    </source>
</evidence>
<keyword evidence="1" id="KW-0378">Hydrolase</keyword>
<dbReference type="InterPro" id="IPR016516">
    <property type="entry name" value="UCP07580"/>
</dbReference>
<reference evidence="1 2" key="1">
    <citation type="journal article" date="2010" name="Cell Res.">
        <title>Complete genome sequence of the rifamycin SV-producing Amycolatopsis mediterranei U32 revealed its genetic characteristics in phylogeny and metabolism.</title>
        <authorList>
            <person name="Zhao W."/>
            <person name="Zhong Y."/>
            <person name="Yuan H."/>
            <person name="Wang J."/>
            <person name="Zheng H."/>
            <person name="Wang Y."/>
            <person name="Cen X."/>
            <person name="Xu F."/>
            <person name="Bai J."/>
            <person name="Han X."/>
            <person name="Lu G."/>
            <person name="Zhu Y."/>
            <person name="Shao Z."/>
            <person name="Yan H."/>
            <person name="Li C."/>
            <person name="Peng N."/>
            <person name="Zhang Z."/>
            <person name="Zhang Y."/>
            <person name="Lin W."/>
            <person name="Fan Y."/>
            <person name="Qin Z."/>
            <person name="Hu Y."/>
            <person name="Zhu B."/>
            <person name="Wang S."/>
            <person name="Ding X."/>
            <person name="Zhao G.P."/>
        </authorList>
    </citation>
    <scope>NUCLEOTIDE SEQUENCE [LARGE SCALE GENOMIC DNA]</scope>
    <source>
        <strain evidence="2">U-32</strain>
    </source>
</reference>
<sequence length="173" mass="19326">MTSGDEQLVLRARNVKFGWLGIIAAIEHYTAFLGQWVLDAPLEHAGADPVMLDLLRWHGAEEVEHRSVAFDLFAHLDGRYGRRVRSMAAVIPVLAWVFARGTRYLMRTDPTAPGRASLRGYRRAAKRGLLPTGRQLLREIRPYFRRGYHPSETGDTEQAVAYLASSPAARAAG</sequence>
<dbReference type="PANTHER" id="PTHR39456">
    <property type="entry name" value="METAL-DEPENDENT HYDROLASE"/>
    <property type="match status" value="1"/>
</dbReference>
<organism evidence="1 2">
    <name type="scientific">Amycolatopsis mediterranei (strain U-32)</name>
    <dbReference type="NCBI Taxonomy" id="749927"/>
    <lineage>
        <taxon>Bacteria</taxon>
        <taxon>Bacillati</taxon>
        <taxon>Actinomycetota</taxon>
        <taxon>Actinomycetes</taxon>
        <taxon>Pseudonocardiales</taxon>
        <taxon>Pseudonocardiaceae</taxon>
        <taxon>Amycolatopsis</taxon>
    </lineage>
</organism>
<proteinExistence type="predicted"/>
<accession>A0A0H3DM96</accession>
<dbReference type="KEGG" id="amd:AMED_9115"/>
<protein>
    <submittedName>
        <fullName evidence="1">Metal-dependent hydrolase</fullName>
    </submittedName>
</protein>
<dbReference type="eggNOG" id="COG3687">
    <property type="taxonomic scope" value="Bacteria"/>
</dbReference>
<evidence type="ECO:0000313" key="2">
    <source>
        <dbReference type="Proteomes" id="UP000000328"/>
    </source>
</evidence>
<name>A0A0H3DM96_AMYMU</name>
<dbReference type="OrthoDB" id="4760165at2"/>
<dbReference type="AlphaFoldDB" id="A0A0H3DM96"/>
<dbReference type="EMBL" id="CP002000">
    <property type="protein sequence ID" value="ADJ50804.1"/>
    <property type="molecule type" value="Genomic_DNA"/>
</dbReference>
<dbReference type="GO" id="GO:0016787">
    <property type="term" value="F:hydrolase activity"/>
    <property type="evidence" value="ECO:0007669"/>
    <property type="project" value="UniProtKB-KW"/>
</dbReference>
<dbReference type="PANTHER" id="PTHR39456:SF1">
    <property type="entry name" value="METAL-DEPENDENT HYDROLASE"/>
    <property type="match status" value="1"/>
</dbReference>
<dbReference type="Proteomes" id="UP000000328">
    <property type="component" value="Chromosome"/>
</dbReference>
<dbReference type="PATRIC" id="fig|749927.5.peg.9461"/>
<dbReference type="HOGENOM" id="CLU_1544441_0_0_11"/>
<dbReference type="Pfam" id="PF10118">
    <property type="entry name" value="Metal_hydrol"/>
    <property type="match status" value="1"/>
</dbReference>
<gene>
    <name evidence="1" type="ordered locus">AMED_9115</name>
</gene>